<protein>
    <submittedName>
        <fullName evidence="2">Uncharacterized protein</fullName>
    </submittedName>
</protein>
<dbReference type="AlphaFoldDB" id="A0A1Q8RCI3"/>
<proteinExistence type="predicted"/>
<evidence type="ECO:0000256" key="1">
    <source>
        <dbReference type="SAM" id="Phobius"/>
    </source>
</evidence>
<keyword evidence="1" id="KW-1133">Transmembrane helix</keyword>
<name>A0A1Q8RCI3_9PEZI</name>
<keyword evidence="3" id="KW-1185">Reference proteome</keyword>
<organism evidence="2 3">
    <name type="scientific">Colletotrichum chlorophyti</name>
    <dbReference type="NCBI Taxonomy" id="708187"/>
    <lineage>
        <taxon>Eukaryota</taxon>
        <taxon>Fungi</taxon>
        <taxon>Dikarya</taxon>
        <taxon>Ascomycota</taxon>
        <taxon>Pezizomycotina</taxon>
        <taxon>Sordariomycetes</taxon>
        <taxon>Hypocreomycetidae</taxon>
        <taxon>Glomerellales</taxon>
        <taxon>Glomerellaceae</taxon>
        <taxon>Colletotrichum</taxon>
    </lineage>
</organism>
<accession>A0A1Q8RCI3</accession>
<reference evidence="2 3" key="1">
    <citation type="submission" date="2016-11" db="EMBL/GenBank/DDBJ databases">
        <title>Draft Genome Assembly of Colletotrichum chlorophyti a pathogen of herbaceous plants.</title>
        <authorList>
            <person name="Gan P."/>
            <person name="Narusaka M."/>
            <person name="Tsushima A."/>
            <person name="Narusaka Y."/>
            <person name="Takano Y."/>
            <person name="Shirasu K."/>
        </authorList>
    </citation>
    <scope>NUCLEOTIDE SEQUENCE [LARGE SCALE GENOMIC DNA]</scope>
    <source>
        <strain evidence="2 3">NTL11</strain>
    </source>
</reference>
<feature type="transmembrane region" description="Helical" evidence="1">
    <location>
        <begin position="28"/>
        <end position="50"/>
    </location>
</feature>
<dbReference type="OrthoDB" id="5398388at2759"/>
<keyword evidence="1" id="KW-0472">Membrane</keyword>
<gene>
    <name evidence="2" type="ORF">CCHL11_07043</name>
</gene>
<keyword evidence="1" id="KW-0812">Transmembrane</keyword>
<evidence type="ECO:0000313" key="2">
    <source>
        <dbReference type="EMBL" id="OLN81894.1"/>
    </source>
</evidence>
<comment type="caution">
    <text evidence="2">The sequence shown here is derived from an EMBL/GenBank/DDBJ whole genome shotgun (WGS) entry which is preliminary data.</text>
</comment>
<dbReference type="EMBL" id="MPGH01000240">
    <property type="protein sequence ID" value="OLN81894.1"/>
    <property type="molecule type" value="Genomic_DNA"/>
</dbReference>
<sequence>MDPLTDIDAVEESTDSLTVNPNETRQPLVIGVTTAALAVSTIVTALRIYVRALKLRKWGWDDSVLVASYTRAMEMDRI</sequence>
<evidence type="ECO:0000313" key="3">
    <source>
        <dbReference type="Proteomes" id="UP000186583"/>
    </source>
</evidence>
<dbReference type="Proteomes" id="UP000186583">
    <property type="component" value="Unassembled WGS sequence"/>
</dbReference>
<dbReference type="STRING" id="708187.A0A1Q8RCI3"/>